<proteinExistence type="predicted"/>
<dbReference type="GO" id="GO:0006935">
    <property type="term" value="P:chemotaxis"/>
    <property type="evidence" value="ECO:0007669"/>
    <property type="project" value="InterPro"/>
</dbReference>
<evidence type="ECO:0000313" key="2">
    <source>
        <dbReference type="EMBL" id="TYT74639.1"/>
    </source>
</evidence>
<dbReference type="GO" id="GO:0005829">
    <property type="term" value="C:cytosol"/>
    <property type="evidence" value="ECO:0007669"/>
    <property type="project" value="TreeGrafter"/>
</dbReference>
<dbReference type="Proteomes" id="UP000321899">
    <property type="component" value="Unassembled WGS sequence"/>
</dbReference>
<dbReference type="SMART" id="SM00260">
    <property type="entry name" value="CheW"/>
    <property type="match status" value="1"/>
</dbReference>
<dbReference type="AlphaFoldDB" id="A0A5Q4VA86"/>
<dbReference type="PANTHER" id="PTHR22617">
    <property type="entry name" value="CHEMOTAXIS SENSOR HISTIDINE KINASE-RELATED"/>
    <property type="match status" value="1"/>
</dbReference>
<sequence length="202" mass="22432">MVCHGSLLLRKLRILTGTGAWGKKSLGRKKRSPAMNEDKRQCLTFHLLDVVFALPIEVVQEVLQDVRITPIPRTPDFLEGVMNLRGRIVPVVDLKKKFGLKETPPKPENAVIVVSIPFEGKTLLAGIRVDGVDSVSGFEESALTPPPEIGTLIPLDFLEAMTLVEENVLLFLNIEKVFSRSELGDVHRVQNNKNMRDGDDDA</sequence>
<organism evidence="2 3">
    <name type="scientific">Desulfobotulus mexicanus</name>
    <dbReference type="NCBI Taxonomy" id="2586642"/>
    <lineage>
        <taxon>Bacteria</taxon>
        <taxon>Pseudomonadati</taxon>
        <taxon>Thermodesulfobacteriota</taxon>
        <taxon>Desulfobacteria</taxon>
        <taxon>Desulfobacterales</taxon>
        <taxon>Desulfobacteraceae</taxon>
        <taxon>Desulfobotulus</taxon>
    </lineage>
</organism>
<dbReference type="EMBL" id="VDMB01000009">
    <property type="protein sequence ID" value="TYT74639.1"/>
    <property type="molecule type" value="Genomic_DNA"/>
</dbReference>
<name>A0A5Q4VA86_9BACT</name>
<dbReference type="Gene3D" id="2.40.50.180">
    <property type="entry name" value="CheA-289, Domain 4"/>
    <property type="match status" value="1"/>
</dbReference>
<dbReference type="Pfam" id="PF01584">
    <property type="entry name" value="CheW"/>
    <property type="match status" value="1"/>
</dbReference>
<dbReference type="PANTHER" id="PTHR22617:SF23">
    <property type="entry name" value="CHEMOTAXIS PROTEIN CHEW"/>
    <property type="match status" value="1"/>
</dbReference>
<feature type="domain" description="CheW-like" evidence="1">
    <location>
        <begin position="39"/>
        <end position="183"/>
    </location>
</feature>
<keyword evidence="3" id="KW-1185">Reference proteome</keyword>
<dbReference type="InterPro" id="IPR036061">
    <property type="entry name" value="CheW-like_dom_sf"/>
</dbReference>
<dbReference type="Gene3D" id="2.30.30.40">
    <property type="entry name" value="SH3 Domains"/>
    <property type="match status" value="1"/>
</dbReference>
<dbReference type="OrthoDB" id="9790406at2"/>
<dbReference type="GO" id="GO:0007165">
    <property type="term" value="P:signal transduction"/>
    <property type="evidence" value="ECO:0007669"/>
    <property type="project" value="InterPro"/>
</dbReference>
<dbReference type="PROSITE" id="PS50851">
    <property type="entry name" value="CHEW"/>
    <property type="match status" value="1"/>
</dbReference>
<comment type="caution">
    <text evidence="2">The sequence shown here is derived from an EMBL/GenBank/DDBJ whole genome shotgun (WGS) entry which is preliminary data.</text>
</comment>
<evidence type="ECO:0000259" key="1">
    <source>
        <dbReference type="PROSITE" id="PS50851"/>
    </source>
</evidence>
<accession>A0A5Q4VA86</accession>
<evidence type="ECO:0000313" key="3">
    <source>
        <dbReference type="Proteomes" id="UP000321899"/>
    </source>
</evidence>
<gene>
    <name evidence="2" type="ORF">FIM25_08540</name>
</gene>
<dbReference type="InterPro" id="IPR039315">
    <property type="entry name" value="CheW"/>
</dbReference>
<dbReference type="SUPFAM" id="SSF50341">
    <property type="entry name" value="CheW-like"/>
    <property type="match status" value="1"/>
</dbReference>
<protein>
    <submittedName>
        <fullName evidence="2">Purine-binding chemotaxis protein CheW</fullName>
    </submittedName>
</protein>
<dbReference type="InterPro" id="IPR002545">
    <property type="entry name" value="CheW-lke_dom"/>
</dbReference>
<reference evidence="2 3" key="1">
    <citation type="submission" date="2019-06" db="EMBL/GenBank/DDBJ databases">
        <title>Desulfobotulus mexicanus sp. nov., a novel sulfate-reducing bacterium isolated from the sediment of an alkaline crater lake in Mexico.</title>
        <authorList>
            <person name="Hirschler-Rea A."/>
        </authorList>
    </citation>
    <scope>NUCLEOTIDE SEQUENCE [LARGE SCALE GENOMIC DNA]</scope>
    <source>
        <strain evidence="2 3">PAR22N</strain>
    </source>
</reference>